<name>A0A1I3WQA9_9HYPH</name>
<dbReference type="Gene3D" id="3.90.190.10">
    <property type="entry name" value="Protein tyrosine phosphatase superfamily"/>
    <property type="match status" value="1"/>
</dbReference>
<protein>
    <submittedName>
        <fullName evidence="4">UDP-glucuronate decarboxylase</fullName>
    </submittedName>
</protein>
<comment type="pathway">
    <text evidence="1">Bacterial outer membrane biogenesis; LPS O-antigen biosynthesis.</text>
</comment>
<gene>
    <name evidence="4" type="ORF">SAMN05444581_10251</name>
</gene>
<proteinExistence type="inferred from homology"/>
<dbReference type="RefSeq" id="WP_091677776.1">
    <property type="nucleotide sequence ID" value="NZ_FOSN01000002.1"/>
</dbReference>
<dbReference type="InterPro" id="IPR029021">
    <property type="entry name" value="Prot-tyrosine_phosphatase-like"/>
</dbReference>
<dbReference type="OrthoDB" id="9814124at2"/>
<dbReference type="Pfam" id="PF01370">
    <property type="entry name" value="Epimerase"/>
    <property type="match status" value="1"/>
</dbReference>
<dbReference type="Proteomes" id="UP000198755">
    <property type="component" value="Unassembled WGS sequence"/>
</dbReference>
<dbReference type="SUPFAM" id="SSF51735">
    <property type="entry name" value="NAD(P)-binding Rossmann-fold domains"/>
    <property type="match status" value="1"/>
</dbReference>
<feature type="domain" description="NAD-dependent epimerase/dehydratase" evidence="3">
    <location>
        <begin position="126"/>
        <end position="328"/>
    </location>
</feature>
<accession>A0A1I3WQA9</accession>
<evidence type="ECO:0000313" key="4">
    <source>
        <dbReference type="EMBL" id="SFK09560.1"/>
    </source>
</evidence>
<dbReference type="STRING" id="1612308.SAMN05444581_10251"/>
<dbReference type="EMBL" id="FOSN01000002">
    <property type="protein sequence ID" value="SFK09560.1"/>
    <property type="molecule type" value="Genomic_DNA"/>
</dbReference>
<dbReference type="PANTHER" id="PTHR43000">
    <property type="entry name" value="DTDP-D-GLUCOSE 4,6-DEHYDRATASE-RELATED"/>
    <property type="match status" value="1"/>
</dbReference>
<keyword evidence="5" id="KW-1185">Reference proteome</keyword>
<dbReference type="CDD" id="cd08946">
    <property type="entry name" value="SDR_e"/>
    <property type="match status" value="1"/>
</dbReference>
<dbReference type="InterPro" id="IPR036291">
    <property type="entry name" value="NAD(P)-bd_dom_sf"/>
</dbReference>
<sequence length="404" mass="43735">MIRWIRPRLGTAPFNEIPEGDFAVVDVRRLVDKSGNPSGAVLEAVEAGLQLLQAGRTVVIACDFGISRSNSIAAGVLSRAEGKRFDAALADVIDATGEAEIKIAMIETVRAALEPVSMRSDRSSLLITGGSGFIGRHLSPLLASGQRVLTPLRNTLDIEKGAAELGRYCCEQNIGQILHLAYPRAYTNTNAAGSSVNMLRAVLDVCKTLDIRLIFVSSWVVFSGYASTSLWADEGVALRPKGAYGDSKYIEEMLVRAHADRGDVKVSIARFAPVYGTGGDRPRLIGTFHQSLLRGDTISTHRFHNGRPALDLLHVTDAAQALRCLVNSRIDDVFHFGAGTLTETAAIAQMIAEIVQKPLRLDEIEIDDETSNVAMISSKAARRLGWKANVNIDTGLRRMLSITQ</sequence>
<evidence type="ECO:0000313" key="5">
    <source>
        <dbReference type="Proteomes" id="UP000198755"/>
    </source>
</evidence>
<evidence type="ECO:0000259" key="3">
    <source>
        <dbReference type="Pfam" id="PF01370"/>
    </source>
</evidence>
<reference evidence="4 5" key="1">
    <citation type="submission" date="2016-10" db="EMBL/GenBank/DDBJ databases">
        <authorList>
            <person name="de Groot N.N."/>
        </authorList>
    </citation>
    <scope>NUCLEOTIDE SEQUENCE [LARGE SCALE GENOMIC DNA]</scope>
    <source>
        <strain evidence="4 5">NE2</strain>
    </source>
</reference>
<evidence type="ECO:0000256" key="2">
    <source>
        <dbReference type="ARBA" id="ARBA00007637"/>
    </source>
</evidence>
<dbReference type="AlphaFoldDB" id="A0A1I3WQA9"/>
<dbReference type="InterPro" id="IPR001509">
    <property type="entry name" value="Epimerase_deHydtase"/>
</dbReference>
<dbReference type="Gene3D" id="3.40.50.720">
    <property type="entry name" value="NAD(P)-binding Rossmann-like Domain"/>
    <property type="match status" value="1"/>
</dbReference>
<comment type="similarity">
    <text evidence="2">Belongs to the NAD(P)-dependent epimerase/dehydratase family.</text>
</comment>
<organism evidence="4 5">
    <name type="scientific">Methylocapsa palsarum</name>
    <dbReference type="NCBI Taxonomy" id="1612308"/>
    <lineage>
        <taxon>Bacteria</taxon>
        <taxon>Pseudomonadati</taxon>
        <taxon>Pseudomonadota</taxon>
        <taxon>Alphaproteobacteria</taxon>
        <taxon>Hyphomicrobiales</taxon>
        <taxon>Beijerinckiaceae</taxon>
        <taxon>Methylocapsa</taxon>
    </lineage>
</organism>
<evidence type="ECO:0000256" key="1">
    <source>
        <dbReference type="ARBA" id="ARBA00005125"/>
    </source>
</evidence>